<protein>
    <recommendedName>
        <fullName evidence="4">Secreted protein</fullName>
    </recommendedName>
</protein>
<gene>
    <name evidence="2" type="ordered locus">Galf_0046</name>
</gene>
<feature type="signal peptide" evidence="1">
    <location>
        <begin position="1"/>
        <end position="16"/>
    </location>
</feature>
<dbReference type="RefSeq" id="WP_013292034.1">
    <property type="nucleotide sequence ID" value="NC_014394.1"/>
</dbReference>
<name>D9SHQ8_GALCS</name>
<accession>D9SHQ8</accession>
<proteinExistence type="predicted"/>
<evidence type="ECO:0000313" key="3">
    <source>
        <dbReference type="Proteomes" id="UP000001235"/>
    </source>
</evidence>
<sequence precursor="true">MKFAVLLMLVCGLAFASGAPWYKWQNIYDQTIMCSQNSPGDTWQIYQGPFMESNCRQPGNPQ</sequence>
<dbReference type="KEGG" id="gca:Galf_0046"/>
<keyword evidence="3" id="KW-1185">Reference proteome</keyword>
<dbReference type="eggNOG" id="ENOG50316CJ">
    <property type="taxonomic scope" value="Bacteria"/>
</dbReference>
<dbReference type="EMBL" id="CP002159">
    <property type="protein sequence ID" value="ADL54091.1"/>
    <property type="molecule type" value="Genomic_DNA"/>
</dbReference>
<evidence type="ECO:0000256" key="1">
    <source>
        <dbReference type="SAM" id="SignalP"/>
    </source>
</evidence>
<dbReference type="OrthoDB" id="6089671at2"/>
<organism evidence="2 3">
    <name type="scientific">Gallionella capsiferriformans (strain ES-2)</name>
    <name type="common">Gallionella ferruginea capsiferriformans (strain ES-2)</name>
    <dbReference type="NCBI Taxonomy" id="395494"/>
    <lineage>
        <taxon>Bacteria</taxon>
        <taxon>Pseudomonadati</taxon>
        <taxon>Pseudomonadota</taxon>
        <taxon>Betaproteobacteria</taxon>
        <taxon>Nitrosomonadales</taxon>
        <taxon>Gallionellaceae</taxon>
        <taxon>Gallionella</taxon>
    </lineage>
</organism>
<dbReference type="AlphaFoldDB" id="D9SHQ8"/>
<dbReference type="Proteomes" id="UP000001235">
    <property type="component" value="Chromosome"/>
</dbReference>
<keyword evidence="1" id="KW-0732">Signal</keyword>
<evidence type="ECO:0008006" key="4">
    <source>
        <dbReference type="Google" id="ProtNLM"/>
    </source>
</evidence>
<feature type="chain" id="PRO_5003128086" description="Secreted protein" evidence="1">
    <location>
        <begin position="17"/>
        <end position="62"/>
    </location>
</feature>
<dbReference type="STRING" id="395494.Galf_0046"/>
<reference evidence="2 3" key="1">
    <citation type="submission" date="2010-08" db="EMBL/GenBank/DDBJ databases">
        <title>Complete sequence of Gallionella capsiferriformans ES-2.</title>
        <authorList>
            <consortium name="US DOE Joint Genome Institute"/>
            <person name="Lucas S."/>
            <person name="Copeland A."/>
            <person name="Lapidus A."/>
            <person name="Cheng J.-F."/>
            <person name="Bruce D."/>
            <person name="Goodwin L."/>
            <person name="Pitluck S."/>
            <person name="Chertkov O."/>
            <person name="Davenport K.W."/>
            <person name="Detter J.C."/>
            <person name="Han C."/>
            <person name="Tapia R."/>
            <person name="Land M."/>
            <person name="Hauser L."/>
            <person name="Chang Y.-J."/>
            <person name="Jeffries C."/>
            <person name="Kyrpides N."/>
            <person name="Ivanova N."/>
            <person name="Mikhailova N."/>
            <person name="Shelobolina E.S."/>
            <person name="Picardal F."/>
            <person name="Roden E."/>
            <person name="Emerson D."/>
            <person name="Woyke T."/>
        </authorList>
    </citation>
    <scope>NUCLEOTIDE SEQUENCE [LARGE SCALE GENOMIC DNA]</scope>
    <source>
        <strain evidence="2 3">ES-2</strain>
    </source>
</reference>
<evidence type="ECO:0000313" key="2">
    <source>
        <dbReference type="EMBL" id="ADL54091.1"/>
    </source>
</evidence>
<dbReference type="HOGENOM" id="CLU_176013_1_0_4"/>